<dbReference type="RefSeq" id="WP_179763186.1">
    <property type="nucleotide sequence ID" value="NZ_BAAAJZ010000025.1"/>
</dbReference>
<dbReference type="InterPro" id="IPR011991">
    <property type="entry name" value="ArsR-like_HTH"/>
</dbReference>
<proteinExistence type="predicted"/>
<protein>
    <submittedName>
        <fullName evidence="2">DNA-binding transcriptional ArsR family regulator</fullName>
    </submittedName>
</protein>
<keyword evidence="2" id="KW-0238">DNA-binding</keyword>
<dbReference type="InterPro" id="IPR036388">
    <property type="entry name" value="WH-like_DNA-bd_sf"/>
</dbReference>
<feature type="domain" description="HTH arsR-type" evidence="1">
    <location>
        <begin position="13"/>
        <end position="110"/>
    </location>
</feature>
<evidence type="ECO:0000259" key="1">
    <source>
        <dbReference type="SMART" id="SM00418"/>
    </source>
</evidence>
<evidence type="ECO:0000313" key="3">
    <source>
        <dbReference type="Proteomes" id="UP000549695"/>
    </source>
</evidence>
<dbReference type="GO" id="GO:0003700">
    <property type="term" value="F:DNA-binding transcription factor activity"/>
    <property type="evidence" value="ECO:0007669"/>
    <property type="project" value="InterPro"/>
</dbReference>
<dbReference type="Pfam" id="PF12840">
    <property type="entry name" value="HTH_20"/>
    <property type="match status" value="1"/>
</dbReference>
<accession>A0A852W8J1</accession>
<dbReference type="SMART" id="SM00418">
    <property type="entry name" value="HTH_ARSR"/>
    <property type="match status" value="1"/>
</dbReference>
<dbReference type="SUPFAM" id="SSF46785">
    <property type="entry name" value="Winged helix' DNA-binding domain"/>
    <property type="match status" value="1"/>
</dbReference>
<dbReference type="EMBL" id="JACCCZ010000002">
    <property type="protein sequence ID" value="NYG05398.1"/>
    <property type="molecule type" value="Genomic_DNA"/>
</dbReference>
<dbReference type="Gene3D" id="1.10.10.10">
    <property type="entry name" value="Winged helix-like DNA-binding domain superfamily/Winged helix DNA-binding domain"/>
    <property type="match status" value="1"/>
</dbReference>
<dbReference type="InterPro" id="IPR036390">
    <property type="entry name" value="WH_DNA-bd_sf"/>
</dbReference>
<dbReference type="GO" id="GO:0003677">
    <property type="term" value="F:DNA binding"/>
    <property type="evidence" value="ECO:0007669"/>
    <property type="project" value="UniProtKB-KW"/>
</dbReference>
<organism evidence="2 3">
    <name type="scientific">Pseudonocardia alni</name>
    <name type="common">Amycolata alni</name>
    <dbReference type="NCBI Taxonomy" id="33907"/>
    <lineage>
        <taxon>Bacteria</taxon>
        <taxon>Bacillati</taxon>
        <taxon>Actinomycetota</taxon>
        <taxon>Actinomycetes</taxon>
        <taxon>Pseudonocardiales</taxon>
        <taxon>Pseudonocardiaceae</taxon>
        <taxon>Pseudonocardia</taxon>
    </lineage>
</organism>
<reference evidence="2 3" key="1">
    <citation type="submission" date="2020-07" db="EMBL/GenBank/DDBJ databases">
        <title>Sequencing the genomes of 1000 actinobacteria strains.</title>
        <authorList>
            <person name="Klenk H.-P."/>
        </authorList>
    </citation>
    <scope>NUCLEOTIDE SEQUENCE [LARGE SCALE GENOMIC DNA]</scope>
    <source>
        <strain evidence="2 3">DSM 44749</strain>
    </source>
</reference>
<dbReference type="AlphaFoldDB" id="A0A852W8J1"/>
<dbReference type="CDD" id="cd00090">
    <property type="entry name" value="HTH_ARSR"/>
    <property type="match status" value="1"/>
</dbReference>
<dbReference type="Proteomes" id="UP000549695">
    <property type="component" value="Unassembled WGS sequence"/>
</dbReference>
<dbReference type="InterPro" id="IPR001845">
    <property type="entry name" value="HTH_ArsR_DNA-bd_dom"/>
</dbReference>
<sequence>MDDRPGLRDLSPRSLRALAHPLRLAILASLRDDGPATASNLAARLSESSGSTSYHLRQLAAHQFVVEDQQRGTAKERWWAAVDRETRLDHSLMHHPDPEVARAAVSLLRQLAMQHMQALDGWIRTESSWSEPWRESADLSDFQLRLTPARTQELVTALHALVRSYSHDDEVDAAQVRLQIQAFPRRAEQ</sequence>
<gene>
    <name evidence="2" type="ORF">HDA37_005752</name>
</gene>
<keyword evidence="3" id="KW-1185">Reference proteome</keyword>
<dbReference type="GeneID" id="98055295"/>
<comment type="caution">
    <text evidence="2">The sequence shown here is derived from an EMBL/GenBank/DDBJ whole genome shotgun (WGS) entry which is preliminary data.</text>
</comment>
<evidence type="ECO:0000313" key="2">
    <source>
        <dbReference type="EMBL" id="NYG05398.1"/>
    </source>
</evidence>
<name>A0A852W8J1_PSEA5</name>